<feature type="transmembrane region" description="Helical" evidence="6">
    <location>
        <begin position="91"/>
        <end position="109"/>
    </location>
</feature>
<dbReference type="AlphaFoldDB" id="A0A7W7I066"/>
<feature type="chain" id="PRO_5031195725" evidence="7">
    <location>
        <begin position="23"/>
        <end position="425"/>
    </location>
</feature>
<dbReference type="RefSeq" id="WP_184995246.1">
    <property type="nucleotide sequence ID" value="NZ_BOMK01000024.1"/>
</dbReference>
<gene>
    <name evidence="8" type="ORF">BJ971_004563</name>
</gene>
<dbReference type="Proteomes" id="UP000578112">
    <property type="component" value="Unassembled WGS sequence"/>
</dbReference>
<sequence length="425" mass="42369">MTLLAGRLARLAALGAAPIAVAVAVQSAGNLAFHAVVGRLMDPGSYGALGAVLSAMVMLGVPLGALQTAASALVAEHGLTRDTIRRTLRSVALWSVPPALVVLAGAPLLRDYFHLASLAEAAQLAPYLIVAAVTAAARGLLLGARRVGTVAMTYLVATVVRLTLGLVLVVPFGVSGALAGTIVSELAALLLAARRLRVPAGPAGSPGLRLGAVAYAGIAVTGMFLFSTADLLLARHHLGDAASGSYVAAATVAKTVLALPAGIMAAVFPRLLAAWPTAGRGRALLTSGAAVAAPAVLGAAVIVAVPSLVLTVLYGDGYADAAGLVRALASVAALTCLVSVLTHAALARRSRTIVVPWAGAVLEIALIEVWHGSAAQIAACSAAALLPTLLLMAALEGRQWARGPRPKAQVVAGGADRSPTAATAA</sequence>
<dbReference type="PANTHER" id="PTHR30250:SF11">
    <property type="entry name" value="O-ANTIGEN TRANSPORTER-RELATED"/>
    <property type="match status" value="1"/>
</dbReference>
<feature type="transmembrane region" description="Helical" evidence="6">
    <location>
        <begin position="46"/>
        <end position="70"/>
    </location>
</feature>
<feature type="transmembrane region" description="Helical" evidence="6">
    <location>
        <begin position="376"/>
        <end position="395"/>
    </location>
</feature>
<evidence type="ECO:0000256" key="1">
    <source>
        <dbReference type="ARBA" id="ARBA00004651"/>
    </source>
</evidence>
<feature type="signal peptide" evidence="7">
    <location>
        <begin position="1"/>
        <end position="22"/>
    </location>
</feature>
<evidence type="ECO:0000256" key="5">
    <source>
        <dbReference type="ARBA" id="ARBA00023136"/>
    </source>
</evidence>
<keyword evidence="7" id="KW-0732">Signal</keyword>
<evidence type="ECO:0000313" key="9">
    <source>
        <dbReference type="Proteomes" id="UP000578112"/>
    </source>
</evidence>
<evidence type="ECO:0000256" key="7">
    <source>
        <dbReference type="SAM" id="SignalP"/>
    </source>
</evidence>
<evidence type="ECO:0000256" key="3">
    <source>
        <dbReference type="ARBA" id="ARBA00022692"/>
    </source>
</evidence>
<feature type="transmembrane region" description="Helical" evidence="6">
    <location>
        <begin position="327"/>
        <end position="346"/>
    </location>
</feature>
<keyword evidence="2" id="KW-1003">Cell membrane</keyword>
<feature type="transmembrane region" description="Helical" evidence="6">
    <location>
        <begin position="289"/>
        <end position="315"/>
    </location>
</feature>
<feature type="transmembrane region" description="Helical" evidence="6">
    <location>
        <begin position="121"/>
        <end position="141"/>
    </location>
</feature>
<keyword evidence="4 6" id="KW-1133">Transmembrane helix</keyword>
<dbReference type="GO" id="GO:0005886">
    <property type="term" value="C:plasma membrane"/>
    <property type="evidence" value="ECO:0007669"/>
    <property type="project" value="UniProtKB-SubCell"/>
</dbReference>
<evidence type="ECO:0000256" key="2">
    <source>
        <dbReference type="ARBA" id="ARBA00022475"/>
    </source>
</evidence>
<keyword evidence="3 6" id="KW-0812">Transmembrane</keyword>
<feature type="transmembrane region" description="Helical" evidence="6">
    <location>
        <begin position="208"/>
        <end position="226"/>
    </location>
</feature>
<reference evidence="8 9" key="1">
    <citation type="submission" date="2020-08" db="EMBL/GenBank/DDBJ databases">
        <title>Sequencing the genomes of 1000 actinobacteria strains.</title>
        <authorList>
            <person name="Klenk H.-P."/>
        </authorList>
    </citation>
    <scope>NUCLEOTIDE SEQUENCE [LARGE SCALE GENOMIC DNA]</scope>
    <source>
        <strain evidence="8 9">DSM 43149</strain>
    </source>
</reference>
<accession>A0A7W7I066</accession>
<dbReference type="PANTHER" id="PTHR30250">
    <property type="entry name" value="PST FAMILY PREDICTED COLANIC ACID TRANSPORTER"/>
    <property type="match status" value="1"/>
</dbReference>
<protein>
    <submittedName>
        <fullName evidence="8">O-antigen/teichoic acid export membrane protein</fullName>
    </submittedName>
</protein>
<keyword evidence="9" id="KW-1185">Reference proteome</keyword>
<comment type="subcellular location">
    <subcellularLocation>
        <location evidence="1">Cell membrane</location>
        <topology evidence="1">Multi-pass membrane protein</topology>
    </subcellularLocation>
</comment>
<evidence type="ECO:0000313" key="8">
    <source>
        <dbReference type="EMBL" id="MBB4764007.1"/>
    </source>
</evidence>
<dbReference type="InterPro" id="IPR050833">
    <property type="entry name" value="Poly_Biosynth_Transport"/>
</dbReference>
<evidence type="ECO:0000256" key="4">
    <source>
        <dbReference type="ARBA" id="ARBA00022989"/>
    </source>
</evidence>
<keyword evidence="5 6" id="KW-0472">Membrane</keyword>
<feature type="transmembrane region" description="Helical" evidence="6">
    <location>
        <begin position="246"/>
        <end position="268"/>
    </location>
</feature>
<dbReference type="EMBL" id="JACHNH010000001">
    <property type="protein sequence ID" value="MBB4764007.1"/>
    <property type="molecule type" value="Genomic_DNA"/>
</dbReference>
<proteinExistence type="predicted"/>
<name>A0A7W7I066_9ACTN</name>
<organism evidence="8 9">
    <name type="scientific">Actinoplanes digitatis</name>
    <dbReference type="NCBI Taxonomy" id="1868"/>
    <lineage>
        <taxon>Bacteria</taxon>
        <taxon>Bacillati</taxon>
        <taxon>Actinomycetota</taxon>
        <taxon>Actinomycetes</taxon>
        <taxon>Micromonosporales</taxon>
        <taxon>Micromonosporaceae</taxon>
        <taxon>Actinoplanes</taxon>
    </lineage>
</organism>
<comment type="caution">
    <text evidence="8">The sequence shown here is derived from an EMBL/GenBank/DDBJ whole genome shotgun (WGS) entry which is preliminary data.</text>
</comment>
<evidence type="ECO:0000256" key="6">
    <source>
        <dbReference type="SAM" id="Phobius"/>
    </source>
</evidence>